<dbReference type="GO" id="GO:0008270">
    <property type="term" value="F:zinc ion binding"/>
    <property type="evidence" value="ECO:0007669"/>
    <property type="project" value="InterPro"/>
</dbReference>
<dbReference type="PANTHER" id="PTHR47425:SF3">
    <property type="entry name" value="ZN(II)2CYS6 TRANSCRIPTION FACTOR (EUROFUNG)"/>
    <property type="match status" value="1"/>
</dbReference>
<dbReference type="EMBL" id="ML976686">
    <property type="protein sequence ID" value="KAF1972587.1"/>
    <property type="molecule type" value="Genomic_DNA"/>
</dbReference>
<protein>
    <recommendedName>
        <fullName evidence="2">Xylanolytic transcriptional activator regulatory domain-containing protein</fullName>
    </recommendedName>
</protein>
<dbReference type="GO" id="GO:0003677">
    <property type="term" value="F:DNA binding"/>
    <property type="evidence" value="ECO:0007669"/>
    <property type="project" value="InterPro"/>
</dbReference>
<dbReference type="Proteomes" id="UP000800036">
    <property type="component" value="Unassembled WGS sequence"/>
</dbReference>
<name>A0A6A5VH17_9PLEO</name>
<reference evidence="3" key="1">
    <citation type="journal article" date="2020" name="Stud. Mycol.">
        <title>101 Dothideomycetes genomes: a test case for predicting lifestyles and emergence of pathogens.</title>
        <authorList>
            <person name="Haridas S."/>
            <person name="Albert R."/>
            <person name="Binder M."/>
            <person name="Bloem J."/>
            <person name="Labutti K."/>
            <person name="Salamov A."/>
            <person name="Andreopoulos B."/>
            <person name="Baker S."/>
            <person name="Barry K."/>
            <person name="Bills G."/>
            <person name="Bluhm B."/>
            <person name="Cannon C."/>
            <person name="Castanera R."/>
            <person name="Culley D."/>
            <person name="Daum C."/>
            <person name="Ezra D."/>
            <person name="Gonzalez J."/>
            <person name="Henrissat B."/>
            <person name="Kuo A."/>
            <person name="Liang C."/>
            <person name="Lipzen A."/>
            <person name="Lutzoni F."/>
            <person name="Magnuson J."/>
            <person name="Mondo S."/>
            <person name="Nolan M."/>
            <person name="Ohm R."/>
            <person name="Pangilinan J."/>
            <person name="Park H.-J."/>
            <person name="Ramirez L."/>
            <person name="Alfaro M."/>
            <person name="Sun H."/>
            <person name="Tritt A."/>
            <person name="Yoshinaga Y."/>
            <person name="Zwiers L.-H."/>
            <person name="Turgeon B."/>
            <person name="Goodwin S."/>
            <person name="Spatafora J."/>
            <person name="Crous P."/>
            <person name="Grigoriev I."/>
        </authorList>
    </citation>
    <scope>NUCLEOTIDE SEQUENCE</scope>
    <source>
        <strain evidence="3">CBS 107.79</strain>
    </source>
</reference>
<evidence type="ECO:0000256" key="1">
    <source>
        <dbReference type="ARBA" id="ARBA00023242"/>
    </source>
</evidence>
<dbReference type="InterPro" id="IPR007219">
    <property type="entry name" value="XnlR_reg_dom"/>
</dbReference>
<dbReference type="PANTHER" id="PTHR47425">
    <property type="entry name" value="FARB-RELATED"/>
    <property type="match status" value="1"/>
</dbReference>
<evidence type="ECO:0000313" key="4">
    <source>
        <dbReference type="Proteomes" id="UP000800036"/>
    </source>
</evidence>
<organism evidence="3 4">
    <name type="scientific">Bimuria novae-zelandiae CBS 107.79</name>
    <dbReference type="NCBI Taxonomy" id="1447943"/>
    <lineage>
        <taxon>Eukaryota</taxon>
        <taxon>Fungi</taxon>
        <taxon>Dikarya</taxon>
        <taxon>Ascomycota</taxon>
        <taxon>Pezizomycotina</taxon>
        <taxon>Dothideomycetes</taxon>
        <taxon>Pleosporomycetidae</taxon>
        <taxon>Pleosporales</taxon>
        <taxon>Massarineae</taxon>
        <taxon>Didymosphaeriaceae</taxon>
        <taxon>Bimuria</taxon>
    </lineage>
</organism>
<evidence type="ECO:0000313" key="3">
    <source>
        <dbReference type="EMBL" id="KAF1972587.1"/>
    </source>
</evidence>
<evidence type="ECO:0000259" key="2">
    <source>
        <dbReference type="Pfam" id="PF04082"/>
    </source>
</evidence>
<feature type="domain" description="Xylanolytic transcriptional activator regulatory" evidence="2">
    <location>
        <begin position="14"/>
        <end position="66"/>
    </location>
</feature>
<keyword evidence="1" id="KW-0539">Nucleus</keyword>
<dbReference type="GO" id="GO:0006351">
    <property type="term" value="P:DNA-templated transcription"/>
    <property type="evidence" value="ECO:0007669"/>
    <property type="project" value="InterPro"/>
</dbReference>
<dbReference type="Pfam" id="PF04082">
    <property type="entry name" value="Fungal_trans"/>
    <property type="match status" value="1"/>
</dbReference>
<sequence length="90" mass="10185">KGCFTLPTQRKKILEAYFRFVHPTFPVIDAHAFLSQYATHGFEGINLLLLWSIFSVSASYAQTLDGGRKACKGTYVARVKMLFDLSYESD</sequence>
<keyword evidence="4" id="KW-1185">Reference proteome</keyword>
<proteinExistence type="predicted"/>
<dbReference type="OrthoDB" id="4161332at2759"/>
<feature type="non-terminal residue" evidence="3">
    <location>
        <position position="1"/>
    </location>
</feature>
<accession>A0A6A5VH17</accession>
<dbReference type="CDD" id="cd12148">
    <property type="entry name" value="fungal_TF_MHR"/>
    <property type="match status" value="1"/>
</dbReference>
<gene>
    <name evidence="3" type="ORF">BU23DRAFT_467416</name>
</gene>
<dbReference type="InterPro" id="IPR052761">
    <property type="entry name" value="Fungal_Detox/Toxin_TFs"/>
</dbReference>
<dbReference type="AlphaFoldDB" id="A0A6A5VH17"/>